<keyword evidence="9" id="KW-0411">Iron-sulfur</keyword>
<dbReference type="KEGG" id="sfl:SF1610"/>
<evidence type="ECO:0000256" key="9">
    <source>
        <dbReference type="ARBA" id="ARBA00023014"/>
    </source>
</evidence>
<proteinExistence type="predicted"/>
<dbReference type="NCBIfam" id="TIGR02951">
    <property type="entry name" value="DMSO_dmsB"/>
    <property type="match status" value="1"/>
</dbReference>
<evidence type="ECO:0000256" key="5">
    <source>
        <dbReference type="ARBA" id="ARBA00022723"/>
    </source>
</evidence>
<evidence type="ECO:0000259" key="11">
    <source>
        <dbReference type="PROSITE" id="PS51379"/>
    </source>
</evidence>
<dbReference type="EMBL" id="AE005674">
    <property type="protein sequence ID" value="AAN43194.1"/>
    <property type="molecule type" value="Genomic_DNA"/>
</dbReference>
<dbReference type="PANTHER" id="PTHR43177">
    <property type="entry name" value="PROTEIN NRFC"/>
    <property type="match status" value="1"/>
</dbReference>
<dbReference type="InterPro" id="IPR050954">
    <property type="entry name" value="ET_IronSulfur_Cluster-Binding"/>
</dbReference>
<keyword evidence="7" id="KW-0249">Electron transport</keyword>
<keyword evidence="13" id="KW-1185">Reference proteome</keyword>
<dbReference type="GO" id="GO:0051539">
    <property type="term" value="F:4 iron, 4 sulfur cluster binding"/>
    <property type="evidence" value="ECO:0007669"/>
    <property type="project" value="UniProtKB-KW"/>
</dbReference>
<feature type="region of interest" description="Disordered" evidence="10">
    <location>
        <begin position="183"/>
        <end position="205"/>
    </location>
</feature>
<feature type="domain" description="4Fe-4S ferredoxin-type" evidence="11">
    <location>
        <begin position="90"/>
        <end position="119"/>
    </location>
</feature>
<evidence type="ECO:0000256" key="6">
    <source>
        <dbReference type="ARBA" id="ARBA00022737"/>
    </source>
</evidence>
<dbReference type="InterPro" id="IPR014297">
    <property type="entry name" value="DMSO_DmsB"/>
</dbReference>
<keyword evidence="8" id="KW-0408">Iron</keyword>
<dbReference type="PANTHER" id="PTHR43177:SF5">
    <property type="entry name" value="ANAEROBIC DIMETHYL SULFOXIDE REDUCTASE CHAIN B-RELATED"/>
    <property type="match status" value="1"/>
</dbReference>
<protein>
    <submittedName>
        <fullName evidence="12">Oxidoreductase, Fe-S subunit</fullName>
    </submittedName>
</protein>
<dbReference type="AlphaFoldDB" id="A0A0H2UZI5"/>
<evidence type="ECO:0000256" key="8">
    <source>
        <dbReference type="ARBA" id="ARBA00023004"/>
    </source>
</evidence>
<dbReference type="RefSeq" id="WP_000213017.1">
    <property type="nucleotide sequence ID" value="NZ_CP123365.1"/>
</dbReference>
<dbReference type="SUPFAM" id="SSF54862">
    <property type="entry name" value="4Fe-4S ferredoxins"/>
    <property type="match status" value="1"/>
</dbReference>
<evidence type="ECO:0000256" key="10">
    <source>
        <dbReference type="SAM" id="MobiDB-lite"/>
    </source>
</evidence>
<dbReference type="Gene3D" id="3.30.70.20">
    <property type="match status" value="2"/>
</dbReference>
<dbReference type="PROSITE" id="PS51379">
    <property type="entry name" value="4FE4S_FER_2"/>
    <property type="match status" value="3"/>
</dbReference>
<evidence type="ECO:0000256" key="3">
    <source>
        <dbReference type="ARBA" id="ARBA00022448"/>
    </source>
</evidence>
<comment type="cofactor">
    <cofactor evidence="1">
        <name>[4Fe-4S] cluster</name>
        <dbReference type="ChEBI" id="CHEBI:49883"/>
    </cofactor>
</comment>
<evidence type="ECO:0000256" key="4">
    <source>
        <dbReference type="ARBA" id="ARBA00022485"/>
    </source>
</evidence>
<accession>A0A0H2UZI5</accession>
<dbReference type="InterPro" id="IPR017896">
    <property type="entry name" value="4Fe4S_Fe-S-bd"/>
</dbReference>
<comment type="function">
    <text evidence="2">Electron transfer subunit of the terminal reductase during anaerobic growth on various sulfoxide and N-oxide compounds.</text>
</comment>
<dbReference type="HOGENOM" id="CLU_043374_2_0_6"/>
<sequence length="205" mass="22812">MTTQYGFFIDSSRCTGCKTCELACKDFKDLGPEVSFRRIYEYAGCDWQEDNGIWHQNVFAYYLSISCNHCDDPACTKVCPSGAMHKREDGFVVVDEDVCIGCRYCHMACPYGAPQYNAEKGHMTKCDGCYSRVAEGKQPICVESCPLRALEFGPIEELRQKHGTLAAVAPLPRAHFTKPNIVIKPNANSRPTGDTTGYLANPEEV</sequence>
<dbReference type="GO" id="GO:0045333">
    <property type="term" value="P:cellular respiration"/>
    <property type="evidence" value="ECO:0007669"/>
    <property type="project" value="UniProtKB-ARBA"/>
</dbReference>
<keyword evidence="6" id="KW-0677">Repeat</keyword>
<feature type="domain" description="4Fe-4S ferredoxin-type" evidence="11">
    <location>
        <begin position="5"/>
        <end position="33"/>
    </location>
</feature>
<dbReference type="InterPro" id="IPR017900">
    <property type="entry name" value="4Fe4S_Fe_S_CS"/>
</dbReference>
<dbReference type="PATRIC" id="fig|198214.7.peg.1903"/>
<dbReference type="GeneID" id="1024815"/>
<keyword evidence="4" id="KW-0004">4Fe-4S</keyword>
<dbReference type="GO" id="GO:0046872">
    <property type="term" value="F:metal ion binding"/>
    <property type="evidence" value="ECO:0007669"/>
    <property type="project" value="UniProtKB-KW"/>
</dbReference>
<name>A0A0H2UZI5_SHIFL</name>
<dbReference type="CDD" id="cd16371">
    <property type="entry name" value="DMSOR_beta_like"/>
    <property type="match status" value="1"/>
</dbReference>
<dbReference type="FunFam" id="3.30.70.20:FF:000003">
    <property type="entry name" value="Dimethyl sulfoxide reductase subunit B"/>
    <property type="match status" value="1"/>
</dbReference>
<reference evidence="12 13" key="1">
    <citation type="journal article" date="2002" name="Nucleic Acids Res.">
        <title>Genome sequence of Shigella flexneri 2a: insights into pathogenicity through comparison with genomes of Escherichia coli K12 and O157.</title>
        <authorList>
            <person name="Jin Q."/>
            <person name="Yuan Z."/>
            <person name="Xu J."/>
            <person name="Wang Y."/>
            <person name="Shen Y."/>
            <person name="Lu W."/>
            <person name="Wang J."/>
            <person name="Liu H."/>
            <person name="Yang J."/>
            <person name="Yang F."/>
            <person name="Zhang X."/>
            <person name="Zhang J."/>
            <person name="Yang G."/>
            <person name="Wu H."/>
            <person name="Qu D."/>
            <person name="Dong J."/>
            <person name="Sun L."/>
            <person name="Xue Y."/>
            <person name="Zhao A."/>
            <person name="Gao Y."/>
            <person name="Zhu J."/>
            <person name="Kan B."/>
            <person name="Ding K."/>
            <person name="Chen S."/>
            <person name="Cheng H."/>
            <person name="Yao Z."/>
            <person name="He B."/>
            <person name="Chen R."/>
            <person name="Ma D."/>
            <person name="Qiang B."/>
            <person name="Wen Y."/>
            <person name="Hou Y."/>
            <person name="Yu J."/>
        </authorList>
    </citation>
    <scope>NUCLEOTIDE SEQUENCE [LARGE SCALE GENOMIC DNA]</scope>
    <source>
        <strain evidence="13">301 / Serotype 2a</strain>
    </source>
</reference>
<evidence type="ECO:0000313" key="12">
    <source>
        <dbReference type="EMBL" id="AAN43194.1"/>
    </source>
</evidence>
<keyword evidence="5" id="KW-0479">Metal-binding</keyword>
<feature type="domain" description="4Fe-4S ferredoxin-type" evidence="11">
    <location>
        <begin position="59"/>
        <end position="89"/>
    </location>
</feature>
<evidence type="ECO:0000256" key="2">
    <source>
        <dbReference type="ARBA" id="ARBA00003584"/>
    </source>
</evidence>
<dbReference type="Pfam" id="PF13247">
    <property type="entry name" value="Fer4_11"/>
    <property type="match status" value="1"/>
</dbReference>
<evidence type="ECO:0000256" key="7">
    <source>
        <dbReference type="ARBA" id="ARBA00022982"/>
    </source>
</evidence>
<dbReference type="GO" id="GO:0016491">
    <property type="term" value="F:oxidoreductase activity"/>
    <property type="evidence" value="ECO:0007669"/>
    <property type="project" value="UniProtKB-ARBA"/>
</dbReference>
<dbReference type="Proteomes" id="UP000001006">
    <property type="component" value="Chromosome"/>
</dbReference>
<gene>
    <name evidence="12" type="ordered locus">SF1610</name>
</gene>
<dbReference type="Pfam" id="PF12797">
    <property type="entry name" value="Fer4_2"/>
    <property type="match status" value="1"/>
</dbReference>
<feature type="compositionally biased region" description="Polar residues" evidence="10">
    <location>
        <begin position="186"/>
        <end position="195"/>
    </location>
</feature>
<dbReference type="OMA" id="EMACKDY"/>
<dbReference type="RefSeq" id="NP_707487.1">
    <property type="nucleotide sequence ID" value="NC_004337.2"/>
</dbReference>
<dbReference type="PROSITE" id="PS00198">
    <property type="entry name" value="4FE4S_FER_1"/>
    <property type="match status" value="1"/>
</dbReference>
<evidence type="ECO:0000256" key="1">
    <source>
        <dbReference type="ARBA" id="ARBA00001966"/>
    </source>
</evidence>
<evidence type="ECO:0000313" key="13">
    <source>
        <dbReference type="Proteomes" id="UP000001006"/>
    </source>
</evidence>
<dbReference type="PaxDb" id="198214-SF1610"/>
<keyword evidence="3" id="KW-0813">Transport</keyword>
<organism evidence="12 13">
    <name type="scientific">Shigella flexneri</name>
    <dbReference type="NCBI Taxonomy" id="623"/>
    <lineage>
        <taxon>Bacteria</taxon>
        <taxon>Pseudomonadati</taxon>
        <taxon>Pseudomonadota</taxon>
        <taxon>Gammaproteobacteria</taxon>
        <taxon>Enterobacterales</taxon>
        <taxon>Enterobacteriaceae</taxon>
        <taxon>Shigella</taxon>
    </lineage>
</organism>